<name>A0A1H4AJX5_9BACT</name>
<reference evidence="2" key="1">
    <citation type="submission" date="2016-10" db="EMBL/GenBank/DDBJ databases">
        <authorList>
            <person name="Varghese N."/>
            <person name="Submissions S."/>
        </authorList>
    </citation>
    <scope>NUCLEOTIDE SEQUENCE [LARGE SCALE GENOMIC DNA]</scope>
    <source>
        <strain evidence="2">DSM 23920</strain>
    </source>
</reference>
<evidence type="ECO:0000313" key="2">
    <source>
        <dbReference type="Proteomes" id="UP000199656"/>
    </source>
</evidence>
<organism evidence="1 2">
    <name type="scientific">Chitinophaga terrae</name>
    <name type="common">ex Kim and Jung 2007</name>
    <dbReference type="NCBI Taxonomy" id="408074"/>
    <lineage>
        <taxon>Bacteria</taxon>
        <taxon>Pseudomonadati</taxon>
        <taxon>Bacteroidota</taxon>
        <taxon>Chitinophagia</taxon>
        <taxon>Chitinophagales</taxon>
        <taxon>Chitinophagaceae</taxon>
        <taxon>Chitinophaga</taxon>
    </lineage>
</organism>
<keyword evidence="2" id="KW-1185">Reference proteome</keyword>
<sequence>MKKITWSYKLVITIILLIGVVITFAAAPKWIKFAARPADEDAALPPEEKITYTPGQKAKFKELMAIYSHIDSCKEIFMAGKMTCIDPSDSSQNLNTTFKYCRKFDELYYQTDESEMVALKDMYLAISNNARKILVNQPKTIVSPFLVPADSLIALFQNDSYKMEYDDNDNGTSIRFLCPEHVYCKEYNFEVKNNRLSAFSMRLTDLNDPLNTAKDKMIKVTIDQWEEKKLPVNLLKAQTYVNLQGNRIQPSAAYAGYELINYLNVNAN</sequence>
<dbReference type="AlphaFoldDB" id="A0A1H4AJX5"/>
<dbReference type="STRING" id="408074.SAMN05660909_01627"/>
<gene>
    <name evidence="1" type="ORF">SAMN05660909_01627</name>
</gene>
<dbReference type="OrthoDB" id="642516at2"/>
<dbReference type="RefSeq" id="WP_089760442.1">
    <property type="nucleotide sequence ID" value="NZ_BKAT01000009.1"/>
</dbReference>
<accession>A0A1H4AJX5</accession>
<dbReference type="EMBL" id="FNRL01000006">
    <property type="protein sequence ID" value="SEA36273.1"/>
    <property type="molecule type" value="Genomic_DNA"/>
</dbReference>
<protein>
    <submittedName>
        <fullName evidence="1">Uncharacterized protein</fullName>
    </submittedName>
</protein>
<evidence type="ECO:0000313" key="1">
    <source>
        <dbReference type="EMBL" id="SEA36273.1"/>
    </source>
</evidence>
<dbReference type="Proteomes" id="UP000199656">
    <property type="component" value="Unassembled WGS sequence"/>
</dbReference>
<proteinExistence type="predicted"/>